<keyword evidence="4 5" id="KW-0472">Membrane</keyword>
<feature type="transmembrane region" description="Helical" evidence="5">
    <location>
        <begin position="47"/>
        <end position="68"/>
    </location>
</feature>
<evidence type="ECO:0000313" key="7">
    <source>
        <dbReference type="Proteomes" id="UP000297646"/>
    </source>
</evidence>
<feature type="transmembrane region" description="Helical" evidence="5">
    <location>
        <begin position="112"/>
        <end position="131"/>
    </location>
</feature>
<feature type="transmembrane region" description="Helical" evidence="5">
    <location>
        <begin position="80"/>
        <end position="100"/>
    </location>
</feature>
<dbReference type="CDD" id="cd16914">
    <property type="entry name" value="EcfT"/>
    <property type="match status" value="1"/>
</dbReference>
<evidence type="ECO:0000256" key="5">
    <source>
        <dbReference type="SAM" id="Phobius"/>
    </source>
</evidence>
<dbReference type="AlphaFoldDB" id="A0A4Z0RZ71"/>
<dbReference type="OrthoDB" id="92887at2"/>
<evidence type="ECO:0000313" key="6">
    <source>
        <dbReference type="EMBL" id="TGE71912.1"/>
    </source>
</evidence>
<sequence>MFKLNPTVLLVILIGIGFQTAFSQSITLNIVVAVIGLLYLLLQRVSGKVIVIMLLVAAPLVFGTWWSFIAFGTGDTHRIALVYASRLYAYLLLGAALTLTTHVKDLLISLHLHAKLSSTFTYGLLAAFNLLPRVRRQVQTIRYAASLRGITYHFWSPQLYFKAIVSAWHWSDDLAMAMTSHGFTEGFPRTQTATDPLPIWHWIVAVILIVGYAIVAWIIKPY</sequence>
<protein>
    <submittedName>
        <fullName evidence="6">ABC transporter permease</fullName>
    </submittedName>
</protein>
<keyword evidence="2 5" id="KW-0812">Transmembrane</keyword>
<dbReference type="GO" id="GO:0005886">
    <property type="term" value="C:plasma membrane"/>
    <property type="evidence" value="ECO:0007669"/>
    <property type="project" value="UniProtKB-ARBA"/>
</dbReference>
<evidence type="ECO:0000256" key="2">
    <source>
        <dbReference type="ARBA" id="ARBA00022692"/>
    </source>
</evidence>
<evidence type="ECO:0000256" key="3">
    <source>
        <dbReference type="ARBA" id="ARBA00022989"/>
    </source>
</evidence>
<dbReference type="EMBL" id="PVSN01000049">
    <property type="protein sequence ID" value="TGE71912.1"/>
    <property type="molecule type" value="Genomic_DNA"/>
</dbReference>
<dbReference type="InterPro" id="IPR003339">
    <property type="entry name" value="ABC/ECF_trnsptr_transmembrane"/>
</dbReference>
<feature type="transmembrane region" description="Helical" evidence="5">
    <location>
        <begin position="199"/>
        <end position="219"/>
    </location>
</feature>
<reference evidence="6 7" key="1">
    <citation type="submission" date="2018-03" db="EMBL/GenBank/DDBJ databases">
        <title>Genome sequencing of Weissella confusa isolates.</title>
        <authorList>
            <person name="Kajala I."/>
            <person name="Baruah R."/>
            <person name="Bergsveinson J."/>
            <person name="Juvonen R."/>
            <person name="Ziola B."/>
        </authorList>
    </citation>
    <scope>NUCLEOTIDE SEQUENCE [LARGE SCALE GENOMIC DNA]</scope>
    <source>
        <strain evidence="6 7">VTT E-062653</strain>
    </source>
</reference>
<comment type="subcellular location">
    <subcellularLocation>
        <location evidence="1">Membrane</location>
        <topology evidence="1">Multi-pass membrane protein</topology>
    </subcellularLocation>
</comment>
<keyword evidence="3 5" id="KW-1133">Transmembrane helix</keyword>
<evidence type="ECO:0000256" key="4">
    <source>
        <dbReference type="ARBA" id="ARBA00023136"/>
    </source>
</evidence>
<comment type="caution">
    <text evidence="6">The sequence shown here is derived from an EMBL/GenBank/DDBJ whole genome shotgun (WGS) entry which is preliminary data.</text>
</comment>
<dbReference type="Proteomes" id="UP000297646">
    <property type="component" value="Unassembled WGS sequence"/>
</dbReference>
<evidence type="ECO:0000256" key="1">
    <source>
        <dbReference type="ARBA" id="ARBA00004141"/>
    </source>
</evidence>
<name>A0A4Z0RZ71_WEICO</name>
<organism evidence="6 7">
    <name type="scientific">Weissella confusa</name>
    <name type="common">Lactobacillus confusus</name>
    <dbReference type="NCBI Taxonomy" id="1583"/>
    <lineage>
        <taxon>Bacteria</taxon>
        <taxon>Bacillati</taxon>
        <taxon>Bacillota</taxon>
        <taxon>Bacilli</taxon>
        <taxon>Lactobacillales</taxon>
        <taxon>Lactobacillaceae</taxon>
        <taxon>Weissella</taxon>
    </lineage>
</organism>
<gene>
    <name evidence="6" type="ORF">C6P11_07245</name>
</gene>
<proteinExistence type="predicted"/>
<accession>A0A4Z0RZ71</accession>
<dbReference type="Pfam" id="PF02361">
    <property type="entry name" value="CbiQ"/>
    <property type="match status" value="1"/>
</dbReference>
<dbReference type="RefSeq" id="WP_135519898.1">
    <property type="nucleotide sequence ID" value="NZ_PVSN01000049.1"/>
</dbReference>